<protein>
    <recommendedName>
        <fullName evidence="3">F-box domain-containing protein</fullName>
    </recommendedName>
</protein>
<dbReference type="AlphaFoldDB" id="A0A4Q2DC27"/>
<evidence type="ECO:0008006" key="3">
    <source>
        <dbReference type="Google" id="ProtNLM"/>
    </source>
</evidence>
<dbReference type="Gene3D" id="3.80.10.10">
    <property type="entry name" value="Ribonuclease Inhibitor"/>
    <property type="match status" value="1"/>
</dbReference>
<keyword evidence="2" id="KW-1185">Reference proteome</keyword>
<dbReference type="EMBL" id="SDEE01000474">
    <property type="protein sequence ID" value="RXW16114.1"/>
    <property type="molecule type" value="Genomic_DNA"/>
</dbReference>
<proteinExistence type="predicted"/>
<dbReference type="Proteomes" id="UP000290288">
    <property type="component" value="Unassembled WGS sequence"/>
</dbReference>
<accession>A0A4Q2DC27</accession>
<sequence>MHSQSQNGRLASSLDATPAEIWQQIFAFSISHEQSRSRQRSLMVLCSVSRLWRARAASHCSLWKALPEVSLARGNVLNVDKIKESLRLYISRSGEMPLSIHFEVDYSGWRKDEGAVKEIIRVLAEGCHRWEKVYLRVPMQALEELSMLRGRVPLLNRLEFHGAWSSAPPRGKEYYRLDCFSDAPKLREAIVHTRYFLESRSTFKIELPWSQLEVFAEDSHSGSCYNALAEIQPQEMQRLVYKVNQTPPLPESPLVLPKLEAFRFQVGTPSAAALLDHIDLLTLPSLSDLEIRGSFNLADPVYEKVLNLLGRSGCDLRRLALDGNCGEYTSVFAGILSLCPKLERLDVTNVNKDVLRMLILDTESSTPSLPNLQKLVIRNRKMGGVENAIDCEALTRVIKSRTTALSLQDTDEGHIGGAGWHHLDEIYFVCEDDARLHSHLSLLEETPDNGIFPGGANRTAICDLASKANGLLNAIDDGYLRQLEQLVLSRGDSQTLTRTGIPYLLCRLSEQTTERQPKEIQFRLRERAQELYQRWKPFLLDDVRFMKYRWSYLFHGIASLRWSHVFEDESDEEIWKRIIGHHRDQWTYNDQAGPGVELRYSPWLWAHW</sequence>
<dbReference type="InterPro" id="IPR032675">
    <property type="entry name" value="LRR_dom_sf"/>
</dbReference>
<name>A0A4Q2DC27_9AGAR</name>
<evidence type="ECO:0000313" key="1">
    <source>
        <dbReference type="EMBL" id="RXW16114.1"/>
    </source>
</evidence>
<comment type="caution">
    <text evidence="1">The sequence shown here is derived from an EMBL/GenBank/DDBJ whole genome shotgun (WGS) entry which is preliminary data.</text>
</comment>
<evidence type="ECO:0000313" key="2">
    <source>
        <dbReference type="Proteomes" id="UP000290288"/>
    </source>
</evidence>
<reference evidence="1 2" key="1">
    <citation type="submission" date="2019-01" db="EMBL/GenBank/DDBJ databases">
        <title>Draft genome sequence of Psathyrella aberdarensis IHI B618.</title>
        <authorList>
            <person name="Buettner E."/>
            <person name="Kellner H."/>
        </authorList>
    </citation>
    <scope>NUCLEOTIDE SEQUENCE [LARGE SCALE GENOMIC DNA]</scope>
    <source>
        <strain evidence="1 2">IHI B618</strain>
    </source>
</reference>
<dbReference type="OrthoDB" id="3365698at2759"/>
<gene>
    <name evidence="1" type="ORF">EST38_g9749</name>
</gene>
<organism evidence="1 2">
    <name type="scientific">Candolleomyces aberdarensis</name>
    <dbReference type="NCBI Taxonomy" id="2316362"/>
    <lineage>
        <taxon>Eukaryota</taxon>
        <taxon>Fungi</taxon>
        <taxon>Dikarya</taxon>
        <taxon>Basidiomycota</taxon>
        <taxon>Agaricomycotina</taxon>
        <taxon>Agaricomycetes</taxon>
        <taxon>Agaricomycetidae</taxon>
        <taxon>Agaricales</taxon>
        <taxon>Agaricineae</taxon>
        <taxon>Psathyrellaceae</taxon>
        <taxon>Candolleomyces</taxon>
    </lineage>
</organism>
<dbReference type="SUPFAM" id="SSF52047">
    <property type="entry name" value="RNI-like"/>
    <property type="match status" value="1"/>
</dbReference>